<reference evidence="1" key="2">
    <citation type="submission" date="2017-06" db="EMBL/GenBank/DDBJ databases">
        <title>WGS assembly of Brachypodium distachyon.</title>
        <authorList>
            <consortium name="The International Brachypodium Initiative"/>
            <person name="Lucas S."/>
            <person name="Harmon-Smith M."/>
            <person name="Lail K."/>
            <person name="Tice H."/>
            <person name="Grimwood J."/>
            <person name="Bruce D."/>
            <person name="Barry K."/>
            <person name="Shu S."/>
            <person name="Lindquist E."/>
            <person name="Wang M."/>
            <person name="Pitluck S."/>
            <person name="Vogel J.P."/>
            <person name="Garvin D.F."/>
            <person name="Mockler T.C."/>
            <person name="Schmutz J."/>
            <person name="Rokhsar D."/>
            <person name="Bevan M.W."/>
        </authorList>
    </citation>
    <scope>NUCLEOTIDE SEQUENCE</scope>
    <source>
        <strain evidence="1">Bd21</strain>
    </source>
</reference>
<reference evidence="2" key="3">
    <citation type="submission" date="2018-08" db="UniProtKB">
        <authorList>
            <consortium name="EnsemblPlants"/>
        </authorList>
    </citation>
    <scope>IDENTIFICATION</scope>
    <source>
        <strain evidence="2">cv. Bd21</strain>
    </source>
</reference>
<proteinExistence type="predicted"/>
<dbReference type="EMBL" id="CM000880">
    <property type="protein sequence ID" value="KQK24201.1"/>
    <property type="molecule type" value="Genomic_DNA"/>
</dbReference>
<reference evidence="1 2" key="1">
    <citation type="journal article" date="2010" name="Nature">
        <title>Genome sequencing and analysis of the model grass Brachypodium distachyon.</title>
        <authorList>
            <consortium name="International Brachypodium Initiative"/>
        </authorList>
    </citation>
    <scope>NUCLEOTIDE SEQUENCE [LARGE SCALE GENOMIC DNA]</scope>
    <source>
        <strain evidence="1 2">Bd21</strain>
    </source>
</reference>
<sequence>MCTFDDHETMVYCEICGVFWESFVKSAKDGLIKGSINGVSSDSGTHTVSSSHCSVRQTFVVIPRKSMLAHPKDLDIHMLSLRY</sequence>
<dbReference type="InParanoid" id="A0A0Q3LLN6"/>
<dbReference type="EMBL" id="CM000880">
    <property type="protein sequence ID" value="PNT78403.1"/>
    <property type="molecule type" value="Genomic_DNA"/>
</dbReference>
<evidence type="ECO:0000313" key="3">
    <source>
        <dbReference type="Proteomes" id="UP000008810"/>
    </source>
</evidence>
<dbReference type="AlphaFoldDB" id="A0A0Q3LLN6"/>
<keyword evidence="3" id="KW-1185">Reference proteome</keyword>
<gene>
    <name evidence="1" type="ORF">BRADI_1g78716v3</name>
</gene>
<dbReference type="Gramene" id="PNT78403">
    <property type="protein sequence ID" value="PNT78403"/>
    <property type="gene ID" value="BRADI_1g78716v3"/>
</dbReference>
<accession>A0A0Q3LLN6</accession>
<name>A0A0Q3LLN6_BRADI</name>
<dbReference type="Proteomes" id="UP000008810">
    <property type="component" value="Chromosome 1"/>
</dbReference>
<dbReference type="EnsemblPlants" id="PNT78403">
    <property type="protein sequence ID" value="PNT78403"/>
    <property type="gene ID" value="BRADI_1g78716v3"/>
</dbReference>
<evidence type="ECO:0000313" key="2">
    <source>
        <dbReference type="EnsemblPlants" id="KQK24201"/>
    </source>
</evidence>
<dbReference type="EnsemblPlants" id="KQK24201">
    <property type="protein sequence ID" value="KQK24201"/>
    <property type="gene ID" value="BRADI_1g78716v3"/>
</dbReference>
<dbReference type="STRING" id="15368.A0A0Q3LLN6"/>
<protein>
    <submittedName>
        <fullName evidence="1 2">Uncharacterized protein</fullName>
    </submittedName>
</protein>
<organism evidence="1">
    <name type="scientific">Brachypodium distachyon</name>
    <name type="common">Purple false brome</name>
    <name type="synonym">Trachynia distachya</name>
    <dbReference type="NCBI Taxonomy" id="15368"/>
    <lineage>
        <taxon>Eukaryota</taxon>
        <taxon>Viridiplantae</taxon>
        <taxon>Streptophyta</taxon>
        <taxon>Embryophyta</taxon>
        <taxon>Tracheophyta</taxon>
        <taxon>Spermatophyta</taxon>
        <taxon>Magnoliopsida</taxon>
        <taxon>Liliopsida</taxon>
        <taxon>Poales</taxon>
        <taxon>Poaceae</taxon>
        <taxon>BOP clade</taxon>
        <taxon>Pooideae</taxon>
        <taxon>Stipodae</taxon>
        <taxon>Brachypodieae</taxon>
        <taxon>Brachypodium</taxon>
    </lineage>
</organism>
<evidence type="ECO:0000313" key="1">
    <source>
        <dbReference type="EMBL" id="KQK24201.1"/>
    </source>
</evidence>
<dbReference type="Gramene" id="KQK24201">
    <property type="protein sequence ID" value="KQK24201"/>
    <property type="gene ID" value="BRADI_1g78716v3"/>
</dbReference>